<organism evidence="6 7">
    <name type="scientific">Dinothrombium tinctorium</name>
    <dbReference type="NCBI Taxonomy" id="1965070"/>
    <lineage>
        <taxon>Eukaryota</taxon>
        <taxon>Metazoa</taxon>
        <taxon>Ecdysozoa</taxon>
        <taxon>Arthropoda</taxon>
        <taxon>Chelicerata</taxon>
        <taxon>Arachnida</taxon>
        <taxon>Acari</taxon>
        <taxon>Acariformes</taxon>
        <taxon>Trombidiformes</taxon>
        <taxon>Prostigmata</taxon>
        <taxon>Anystina</taxon>
        <taxon>Parasitengona</taxon>
        <taxon>Trombidioidea</taxon>
        <taxon>Trombidiidae</taxon>
        <taxon>Dinothrombium</taxon>
    </lineage>
</organism>
<dbReference type="STRING" id="1965070.A0A3S3PDP9"/>
<dbReference type="PANTHER" id="PTHR12917">
    <property type="entry name" value="ASPARTYL PROTEASE DDI-RELATED"/>
    <property type="match status" value="1"/>
</dbReference>
<dbReference type="InterPro" id="IPR019103">
    <property type="entry name" value="Peptidase_aspartic_DDI1-type"/>
</dbReference>
<evidence type="ECO:0000256" key="3">
    <source>
        <dbReference type="ARBA" id="ARBA00022750"/>
    </source>
</evidence>
<dbReference type="GO" id="GO:0006508">
    <property type="term" value="P:proteolysis"/>
    <property type="evidence" value="ECO:0007669"/>
    <property type="project" value="UniProtKB-KW"/>
</dbReference>
<comment type="caution">
    <text evidence="6">The sequence shown here is derived from an EMBL/GenBank/DDBJ whole genome shotgun (WGS) entry which is preliminary data.</text>
</comment>
<evidence type="ECO:0000256" key="1">
    <source>
        <dbReference type="ARBA" id="ARBA00009136"/>
    </source>
</evidence>
<dbReference type="GO" id="GO:0004190">
    <property type="term" value="F:aspartic-type endopeptidase activity"/>
    <property type="evidence" value="ECO:0007669"/>
    <property type="project" value="UniProtKB-KW"/>
</dbReference>
<evidence type="ECO:0000313" key="7">
    <source>
        <dbReference type="Proteomes" id="UP000285301"/>
    </source>
</evidence>
<evidence type="ECO:0000256" key="4">
    <source>
        <dbReference type="ARBA" id="ARBA00022801"/>
    </source>
</evidence>
<dbReference type="Gene3D" id="2.40.70.10">
    <property type="entry name" value="Acid Proteases"/>
    <property type="match status" value="1"/>
</dbReference>
<dbReference type="Proteomes" id="UP000285301">
    <property type="component" value="Unassembled WGS sequence"/>
</dbReference>
<gene>
    <name evidence="6" type="ORF">B4U79_17584</name>
</gene>
<comment type="similarity">
    <text evidence="1">Belongs to the DDI1 family.</text>
</comment>
<feature type="domain" description="Aspartic peptidase DDI1-type" evidence="5">
    <location>
        <begin position="86"/>
        <end position="187"/>
    </location>
</feature>
<keyword evidence="3" id="KW-0064">Aspartyl protease</keyword>
<evidence type="ECO:0000259" key="5">
    <source>
        <dbReference type="Pfam" id="PF09668"/>
    </source>
</evidence>
<dbReference type="SUPFAM" id="SSF50630">
    <property type="entry name" value="Acid proteases"/>
    <property type="match status" value="1"/>
</dbReference>
<sequence>MQENPIRYAWIKLAFPNLNKALKSKKPENVSKAIKKMQTEFPYQTLDTLENTLKWIEEQRLSRIKIYEDIAAKEFPDCCNRYSTVFKCKVNGVSTFGLIDSGAERTFIGMSVAKKCKMLHLVDNSVKYVSRAYGIGDGKFIGRIHVSMIILNEEHKIAFPISVLNKFHLHCIMFGIDFLKHYDCIIDYSRNVLVLKKLNIEVPFVSECCPCCLIPSDSEHGRRGKN</sequence>
<dbReference type="PANTHER" id="PTHR12917:SF1">
    <property type="entry name" value="AT13091P"/>
    <property type="match status" value="1"/>
</dbReference>
<protein>
    <recommendedName>
        <fullName evidence="5">Aspartic peptidase DDI1-type domain-containing protein</fullName>
    </recommendedName>
</protein>
<dbReference type="Pfam" id="PF09668">
    <property type="entry name" value="Asp_protease"/>
    <property type="match status" value="1"/>
</dbReference>
<evidence type="ECO:0000313" key="6">
    <source>
        <dbReference type="EMBL" id="RWS17343.1"/>
    </source>
</evidence>
<dbReference type="InterPro" id="IPR021109">
    <property type="entry name" value="Peptidase_aspartic_dom_sf"/>
</dbReference>
<keyword evidence="4" id="KW-0378">Hydrolase</keyword>
<dbReference type="EMBL" id="NCKU01000091">
    <property type="protein sequence ID" value="RWS17343.1"/>
    <property type="molecule type" value="Genomic_DNA"/>
</dbReference>
<keyword evidence="7" id="KW-1185">Reference proteome</keyword>
<reference evidence="6 7" key="1">
    <citation type="journal article" date="2018" name="Gigascience">
        <title>Genomes of trombidid mites reveal novel predicted allergens and laterally-transferred genes associated with secondary metabolism.</title>
        <authorList>
            <person name="Dong X."/>
            <person name="Chaisiri K."/>
            <person name="Xia D."/>
            <person name="Armstrong S.D."/>
            <person name="Fang Y."/>
            <person name="Donnelly M.J."/>
            <person name="Kadowaki T."/>
            <person name="McGarry J.W."/>
            <person name="Darby A.C."/>
            <person name="Makepeace B.L."/>
        </authorList>
    </citation>
    <scope>NUCLEOTIDE SEQUENCE [LARGE SCALE GENOMIC DNA]</scope>
    <source>
        <strain evidence="6">UoL-WK</strain>
    </source>
</reference>
<name>A0A3S3PDP9_9ACAR</name>
<proteinExistence type="inferred from homology"/>
<keyword evidence="2" id="KW-0645">Protease</keyword>
<dbReference type="OrthoDB" id="10060349at2759"/>
<accession>A0A3S3PDP9</accession>
<evidence type="ECO:0000256" key="2">
    <source>
        <dbReference type="ARBA" id="ARBA00022670"/>
    </source>
</evidence>
<dbReference type="AlphaFoldDB" id="A0A3S3PDP9"/>